<proteinExistence type="inferred from homology"/>
<sequence>MPKRTYQPKKTKRARTHGFLHRQAKHTKVIKQRRLKKRRQLSA</sequence>
<dbReference type="Pfam" id="PF00468">
    <property type="entry name" value="Ribosomal_L34"/>
    <property type="match status" value="1"/>
</dbReference>
<dbReference type="Gene3D" id="1.10.287.3980">
    <property type="match status" value="1"/>
</dbReference>
<dbReference type="AlphaFoldDB" id="A0A857N778"/>
<evidence type="ECO:0000256" key="6">
    <source>
        <dbReference type="SAM" id="MobiDB-lite"/>
    </source>
</evidence>
<dbReference type="KEGG" id="caqa:MICH65_0222"/>
<dbReference type="Proteomes" id="UP000463983">
    <property type="component" value="Chromosome"/>
</dbReference>
<protein>
    <recommendedName>
        <fullName evidence="4">Large ribosomal subunit protein bL34</fullName>
    </recommendedName>
    <alternativeName>
        <fullName evidence="5">50S ribosomal protein L34</fullName>
    </alternativeName>
</protein>
<keyword evidence="2 7" id="KW-0689">Ribosomal protein</keyword>
<evidence type="ECO:0000256" key="4">
    <source>
        <dbReference type="ARBA" id="ARBA00035177"/>
    </source>
</evidence>
<evidence type="ECO:0000313" key="8">
    <source>
        <dbReference type="Proteomes" id="UP000463983"/>
    </source>
</evidence>
<dbReference type="RefSeq" id="WP_161931594.1">
    <property type="nucleotide sequence ID" value="NZ_CP047901.1"/>
</dbReference>
<dbReference type="InterPro" id="IPR020939">
    <property type="entry name" value="Ribosomal_bL34_CS"/>
</dbReference>
<dbReference type="GO" id="GO:1990904">
    <property type="term" value="C:ribonucleoprotein complex"/>
    <property type="evidence" value="ECO:0007669"/>
    <property type="project" value="UniProtKB-KW"/>
</dbReference>
<comment type="similarity">
    <text evidence="1">Belongs to the bacterial ribosomal protein bL34 family.</text>
</comment>
<reference evidence="8" key="1">
    <citation type="journal article" date="2020" name="Microorganisms">
        <title>Complete Genome of a Member of a New Bacterial Lineage in the Microgenomates Group Reveals an Unusual Nucleotide Composition Disparity Between Two Strands of DNA and Limited Metabolic Potential.</title>
        <authorList>
            <person name="Kadnikov V.V."/>
            <person name="Mardanov A.V."/>
            <person name="Beletsky A.V."/>
            <person name="Karnachuk O.V."/>
            <person name="Ravin N.V."/>
        </authorList>
    </citation>
    <scope>NUCLEOTIDE SEQUENCE [LARGE SCALE GENOMIC DNA]</scope>
</reference>
<evidence type="ECO:0000256" key="3">
    <source>
        <dbReference type="ARBA" id="ARBA00023274"/>
    </source>
</evidence>
<organism evidence="7 8">
    <name type="scientific">Candidatus Chazhemtobacterium aquaticus</name>
    <dbReference type="NCBI Taxonomy" id="2715735"/>
    <lineage>
        <taxon>Bacteria</taxon>
        <taxon>Candidatus Chazhemtobacteraceae</taxon>
        <taxon>Candidatus Chazhemtobacterium</taxon>
    </lineage>
</organism>
<name>A0A857N778_9BACT</name>
<dbReference type="PROSITE" id="PS00784">
    <property type="entry name" value="RIBOSOMAL_L34"/>
    <property type="match status" value="1"/>
</dbReference>
<evidence type="ECO:0000313" key="7">
    <source>
        <dbReference type="EMBL" id="QHO63203.1"/>
    </source>
</evidence>
<dbReference type="GO" id="GO:0005840">
    <property type="term" value="C:ribosome"/>
    <property type="evidence" value="ECO:0007669"/>
    <property type="project" value="UniProtKB-KW"/>
</dbReference>
<feature type="region of interest" description="Disordered" evidence="6">
    <location>
        <begin position="22"/>
        <end position="43"/>
    </location>
</feature>
<gene>
    <name evidence="7" type="ORF">MICH65_0222</name>
</gene>
<keyword evidence="8" id="KW-1185">Reference proteome</keyword>
<keyword evidence="3" id="KW-0687">Ribonucleoprotein</keyword>
<dbReference type="EMBL" id="CP047901">
    <property type="protein sequence ID" value="QHO63203.1"/>
    <property type="molecule type" value="Genomic_DNA"/>
</dbReference>
<dbReference type="GO" id="GO:0006412">
    <property type="term" value="P:translation"/>
    <property type="evidence" value="ECO:0007669"/>
    <property type="project" value="InterPro"/>
</dbReference>
<dbReference type="InterPro" id="IPR000271">
    <property type="entry name" value="Ribosomal_bL34"/>
</dbReference>
<evidence type="ECO:0000256" key="1">
    <source>
        <dbReference type="ARBA" id="ARBA00010111"/>
    </source>
</evidence>
<evidence type="ECO:0000256" key="2">
    <source>
        <dbReference type="ARBA" id="ARBA00022980"/>
    </source>
</evidence>
<dbReference type="NCBIfam" id="TIGR01030">
    <property type="entry name" value="rpmH_bact"/>
    <property type="match status" value="1"/>
</dbReference>
<accession>A0A857N778</accession>
<evidence type="ECO:0000256" key="5">
    <source>
        <dbReference type="ARBA" id="ARBA00035489"/>
    </source>
</evidence>
<dbReference type="GO" id="GO:0003735">
    <property type="term" value="F:structural constituent of ribosome"/>
    <property type="evidence" value="ECO:0007669"/>
    <property type="project" value="InterPro"/>
</dbReference>